<reference evidence="1 2" key="1">
    <citation type="submission" date="2021-07" db="EMBL/GenBank/DDBJ databases">
        <authorList>
            <consortium name="Genoscope - CEA"/>
            <person name="William W."/>
        </authorList>
    </citation>
    <scope>NUCLEOTIDE SEQUENCE [LARGE SCALE GENOMIC DNA]</scope>
</reference>
<evidence type="ECO:0000313" key="1">
    <source>
        <dbReference type="EMBL" id="CAG7863686.1"/>
    </source>
</evidence>
<dbReference type="AlphaFoldDB" id="A0A8D9G0P0"/>
<accession>A0A8D9G0P0</accession>
<sequence>IVEREQINNWTRHDEFALKDEPQSRVSSLLPLSFIYKYTENVSSLSAFSHSFIGASVHLPLSNARETIVAFRSSILRGSWQLKLLGFYILSKVECEESFMSEQASLFQSSIQLLGEYCPTSRKKSTRLGSSFEALNNTSSSSVQYLCLF</sequence>
<dbReference type="Proteomes" id="UP000694005">
    <property type="component" value="Chromosome A09"/>
</dbReference>
<protein>
    <submittedName>
        <fullName evidence="1">Uncharacterized protein</fullName>
    </submittedName>
</protein>
<name>A0A8D9G0P0_BRACM</name>
<dbReference type="Gramene" id="A09p41530.2_BraZ1">
    <property type="protein sequence ID" value="A09p41530.2_BraZ1.CDS"/>
    <property type="gene ID" value="A09g41530.2_BraZ1"/>
</dbReference>
<proteinExistence type="predicted"/>
<feature type="non-terminal residue" evidence="1">
    <location>
        <position position="1"/>
    </location>
</feature>
<organism evidence="1 2">
    <name type="scientific">Brassica campestris</name>
    <name type="common">Field mustard</name>
    <dbReference type="NCBI Taxonomy" id="3711"/>
    <lineage>
        <taxon>Eukaryota</taxon>
        <taxon>Viridiplantae</taxon>
        <taxon>Streptophyta</taxon>
        <taxon>Embryophyta</taxon>
        <taxon>Tracheophyta</taxon>
        <taxon>Spermatophyta</taxon>
        <taxon>Magnoliopsida</taxon>
        <taxon>eudicotyledons</taxon>
        <taxon>Gunneridae</taxon>
        <taxon>Pentapetalae</taxon>
        <taxon>rosids</taxon>
        <taxon>malvids</taxon>
        <taxon>Brassicales</taxon>
        <taxon>Brassicaceae</taxon>
        <taxon>Brassiceae</taxon>
        <taxon>Brassica</taxon>
    </lineage>
</organism>
<dbReference type="EMBL" id="LS974625">
    <property type="protein sequence ID" value="CAG7863686.1"/>
    <property type="molecule type" value="Genomic_DNA"/>
</dbReference>
<gene>
    <name evidence="1" type="ORF">BRAPAZ1V2_A09P41530.2</name>
</gene>
<evidence type="ECO:0000313" key="2">
    <source>
        <dbReference type="Proteomes" id="UP000694005"/>
    </source>
</evidence>